<feature type="region of interest" description="Disordered" evidence="6">
    <location>
        <begin position="380"/>
        <end position="431"/>
    </location>
</feature>
<evidence type="ECO:0000256" key="6">
    <source>
        <dbReference type="SAM" id="MobiDB-lite"/>
    </source>
</evidence>
<keyword evidence="4" id="KW-0560">Oxidoreductase</keyword>
<dbReference type="OrthoDB" id="9781621at2"/>
<evidence type="ECO:0000313" key="8">
    <source>
        <dbReference type="EMBL" id="ANN77802.1"/>
    </source>
</evidence>
<dbReference type="SUPFAM" id="SSF51905">
    <property type="entry name" value="FAD/NAD(P)-binding domain"/>
    <property type="match status" value="1"/>
</dbReference>
<dbReference type="InterPro" id="IPR045024">
    <property type="entry name" value="NDH-2"/>
</dbReference>
<evidence type="ECO:0000259" key="7">
    <source>
        <dbReference type="Pfam" id="PF07992"/>
    </source>
</evidence>
<accession>A0A193GCQ0</accession>
<evidence type="ECO:0000256" key="2">
    <source>
        <dbReference type="ARBA" id="ARBA00022630"/>
    </source>
</evidence>
<feature type="compositionally biased region" description="Pro residues" evidence="6">
    <location>
        <begin position="409"/>
        <end position="425"/>
    </location>
</feature>
<evidence type="ECO:0000256" key="5">
    <source>
        <dbReference type="ARBA" id="ARBA00023027"/>
    </source>
</evidence>
<comment type="similarity">
    <text evidence="1">Belongs to the NADH dehydrogenase family.</text>
</comment>
<dbReference type="PRINTS" id="PR00411">
    <property type="entry name" value="PNDRDTASEI"/>
</dbReference>
<protein>
    <submittedName>
        <fullName evidence="8">NADH dehydrogenase</fullName>
    </submittedName>
</protein>
<dbReference type="InterPro" id="IPR036188">
    <property type="entry name" value="FAD/NAD-bd_sf"/>
</dbReference>
<evidence type="ECO:0000256" key="3">
    <source>
        <dbReference type="ARBA" id="ARBA00022827"/>
    </source>
</evidence>
<dbReference type="PANTHER" id="PTHR43706:SF45">
    <property type="entry name" value="NADH DEHYDROGENASE-LIKE PROTEIN RV1812C"/>
    <property type="match status" value="1"/>
</dbReference>
<keyword evidence="9" id="KW-1185">Reference proteome</keyword>
<dbReference type="RefSeq" id="WP_066658053.1">
    <property type="nucleotide sequence ID" value="NZ_CBCSCL010000001.1"/>
</dbReference>
<reference evidence="8 9" key="1">
    <citation type="submission" date="2016-06" db="EMBL/GenBank/DDBJ databases">
        <title>Complete genome sequences of Bordetella bronchialis and Bordetella flabilis.</title>
        <authorList>
            <person name="LiPuma J.J."/>
            <person name="Spilker T."/>
        </authorList>
    </citation>
    <scope>NUCLEOTIDE SEQUENCE [LARGE SCALE GENOMIC DNA]</scope>
    <source>
        <strain evidence="8 9">AU10664</strain>
    </source>
</reference>
<dbReference type="AlphaFoldDB" id="A0A193GCQ0"/>
<dbReference type="InterPro" id="IPR023753">
    <property type="entry name" value="FAD/NAD-binding_dom"/>
</dbReference>
<evidence type="ECO:0000256" key="1">
    <source>
        <dbReference type="ARBA" id="ARBA00005272"/>
    </source>
</evidence>
<name>A0A193GCQ0_9BORD</name>
<proteinExistence type="inferred from homology"/>
<feature type="domain" description="FAD/NAD(P)-binding" evidence="7">
    <location>
        <begin position="3"/>
        <end position="316"/>
    </location>
</feature>
<dbReference type="GO" id="GO:0003954">
    <property type="term" value="F:NADH dehydrogenase activity"/>
    <property type="evidence" value="ECO:0007669"/>
    <property type="project" value="InterPro"/>
</dbReference>
<dbReference type="Gene3D" id="3.50.50.100">
    <property type="match status" value="1"/>
</dbReference>
<sequence length="431" mass="45660">MNDILVIGGGFAGLWSAAGAARMADILNKPLRITLVNPDDQHSIRVRNYEDDLRQTLVPLRSVLDPIGVALTVGKVTGIDTLRRSIRVQAQDGPQDLTYNKLVLASGSHVVRPALPHADDCLFDVDTYAQAMRLGRHIAGLAGMPPCPGRFTAVVVGAGATGVELACELPARLRTVASASSGKDAPEPIRVMLVDRGARIAGHLGGAQAVIERACRELGIELLPGVAVAVLDAQGVTLSNGDRIDAATVVWCAGMRANELTACVPAERDAQGRLLVDAFMRVQGVADVFAAGDVAHALIDGEHASVMSCQHARPMGRYAGHNAVCELHGLDMLALDIDWYTNIIDLGPAGAVYAQGWDRVVVAQGRQAKETKQVINQQRIYPPRNGSRPDILAAATPEVQRPPVLNPGAMPPLPRMPPATPPGPPLSHGRR</sequence>
<keyword evidence="3" id="KW-0274">FAD</keyword>
<gene>
    <name evidence="8" type="ORF">BAU07_12445</name>
</gene>
<organism evidence="8 9">
    <name type="scientific">Bordetella flabilis</name>
    <dbReference type="NCBI Taxonomy" id="463014"/>
    <lineage>
        <taxon>Bacteria</taxon>
        <taxon>Pseudomonadati</taxon>
        <taxon>Pseudomonadota</taxon>
        <taxon>Betaproteobacteria</taxon>
        <taxon>Burkholderiales</taxon>
        <taxon>Alcaligenaceae</taxon>
        <taxon>Bordetella</taxon>
    </lineage>
</organism>
<dbReference type="Pfam" id="PF07992">
    <property type="entry name" value="Pyr_redox_2"/>
    <property type="match status" value="1"/>
</dbReference>
<dbReference type="Proteomes" id="UP000091926">
    <property type="component" value="Chromosome"/>
</dbReference>
<evidence type="ECO:0000256" key="4">
    <source>
        <dbReference type="ARBA" id="ARBA00023002"/>
    </source>
</evidence>
<dbReference type="PRINTS" id="PR00368">
    <property type="entry name" value="FADPNR"/>
</dbReference>
<dbReference type="EMBL" id="CP016172">
    <property type="protein sequence ID" value="ANN77802.1"/>
    <property type="molecule type" value="Genomic_DNA"/>
</dbReference>
<evidence type="ECO:0000313" key="9">
    <source>
        <dbReference type="Proteomes" id="UP000091926"/>
    </source>
</evidence>
<keyword evidence="2" id="KW-0285">Flavoprotein</keyword>
<dbReference type="KEGG" id="bfz:BAU07_12445"/>
<keyword evidence="5" id="KW-0520">NAD</keyword>
<dbReference type="STRING" id="463014.BAU07_12445"/>
<dbReference type="PANTHER" id="PTHR43706">
    <property type="entry name" value="NADH DEHYDROGENASE"/>
    <property type="match status" value="1"/>
</dbReference>